<evidence type="ECO:0000313" key="1">
    <source>
        <dbReference type="EMBL" id="GLR69462.1"/>
    </source>
</evidence>
<protein>
    <submittedName>
        <fullName evidence="1">Uncharacterized protein</fullName>
    </submittedName>
</protein>
<proteinExistence type="predicted"/>
<evidence type="ECO:0000313" key="2">
    <source>
        <dbReference type="Proteomes" id="UP001156601"/>
    </source>
</evidence>
<keyword evidence="2" id="KW-1185">Reference proteome</keyword>
<accession>A0AA37SUM7</accession>
<dbReference type="Proteomes" id="UP001156601">
    <property type="component" value="Unassembled WGS sequence"/>
</dbReference>
<gene>
    <name evidence="1" type="ORF">GCM10007852_03700</name>
</gene>
<dbReference type="RefSeq" id="WP_284215794.1">
    <property type="nucleotide sequence ID" value="NZ_BSOT01000005.1"/>
</dbReference>
<dbReference type="AlphaFoldDB" id="A0AA37SUM7"/>
<name>A0AA37SUM7_9ALTE</name>
<sequence length="65" mass="7510">MGRFFGLFFDFDDQQKAVISKLNENPIKSRRVIGRGTLTSDASEIRSTEKFQAYMDRASKFVSRN</sequence>
<reference evidence="1" key="2">
    <citation type="submission" date="2023-01" db="EMBL/GenBank/DDBJ databases">
        <title>Draft genome sequence of Agaribacter marinus strain NBRC 110023.</title>
        <authorList>
            <person name="Sun Q."/>
            <person name="Mori K."/>
        </authorList>
    </citation>
    <scope>NUCLEOTIDE SEQUENCE</scope>
    <source>
        <strain evidence="1">NBRC 110023</strain>
    </source>
</reference>
<comment type="caution">
    <text evidence="1">The sequence shown here is derived from an EMBL/GenBank/DDBJ whole genome shotgun (WGS) entry which is preliminary data.</text>
</comment>
<reference evidence="1" key="1">
    <citation type="journal article" date="2014" name="Int. J. Syst. Evol. Microbiol.">
        <title>Complete genome sequence of Corynebacterium casei LMG S-19264T (=DSM 44701T), isolated from a smear-ripened cheese.</title>
        <authorList>
            <consortium name="US DOE Joint Genome Institute (JGI-PGF)"/>
            <person name="Walter F."/>
            <person name="Albersmeier A."/>
            <person name="Kalinowski J."/>
            <person name="Ruckert C."/>
        </authorList>
    </citation>
    <scope>NUCLEOTIDE SEQUENCE</scope>
    <source>
        <strain evidence="1">NBRC 110023</strain>
    </source>
</reference>
<organism evidence="1 2">
    <name type="scientific">Agaribacter marinus</name>
    <dbReference type="NCBI Taxonomy" id="1431249"/>
    <lineage>
        <taxon>Bacteria</taxon>
        <taxon>Pseudomonadati</taxon>
        <taxon>Pseudomonadota</taxon>
        <taxon>Gammaproteobacteria</taxon>
        <taxon>Alteromonadales</taxon>
        <taxon>Alteromonadaceae</taxon>
        <taxon>Agaribacter</taxon>
    </lineage>
</organism>
<dbReference type="EMBL" id="BSOT01000005">
    <property type="protein sequence ID" value="GLR69462.1"/>
    <property type="molecule type" value="Genomic_DNA"/>
</dbReference>